<dbReference type="Pfam" id="PF08905">
    <property type="entry name" value="DUF1850"/>
    <property type="match status" value="1"/>
</dbReference>
<keyword evidence="2" id="KW-1185">Reference proteome</keyword>
<sequence>MPTARTVALAAVALVALAAAPAVPTGRALVVADAETGEAYLQTPVENGTAVTLAYTHSVEKTPVRDVYVVDGDRLVAARMTFESYGWGLPSRANVTREDGRFVSDPSGAYQRITVAPGDVAGHRLRVGNRSYDLVGLTDERSVDIHITRRSAVAAAADSL</sequence>
<dbReference type="PIRSF" id="PIRSF008455">
    <property type="entry name" value="UCP008455"/>
    <property type="match status" value="1"/>
</dbReference>
<evidence type="ECO:0000313" key="1">
    <source>
        <dbReference type="EMBL" id="MDS0260154.1"/>
    </source>
</evidence>
<organism evidence="1 2">
    <name type="scientific">Haloarcula saliterrae</name>
    <dbReference type="NCBI Taxonomy" id="2950534"/>
    <lineage>
        <taxon>Archaea</taxon>
        <taxon>Methanobacteriati</taxon>
        <taxon>Methanobacteriota</taxon>
        <taxon>Stenosarchaea group</taxon>
        <taxon>Halobacteria</taxon>
        <taxon>Halobacteriales</taxon>
        <taxon>Haloarculaceae</taxon>
        <taxon>Haloarcula</taxon>
    </lineage>
</organism>
<gene>
    <name evidence="1" type="ORF">NDI56_12185</name>
</gene>
<dbReference type="EMBL" id="JAMQON010000003">
    <property type="protein sequence ID" value="MDS0260154.1"/>
    <property type="molecule type" value="Genomic_DNA"/>
</dbReference>
<proteinExistence type="predicted"/>
<comment type="caution">
    <text evidence="1">The sequence shown here is derived from an EMBL/GenBank/DDBJ whole genome shotgun (WGS) entry which is preliminary data.</text>
</comment>
<accession>A0ABU2FD34</accession>
<dbReference type="InterPro" id="IPR014451">
    <property type="entry name" value="UCP008455"/>
</dbReference>
<dbReference type="RefSeq" id="WP_310919820.1">
    <property type="nucleotide sequence ID" value="NZ_JAMQON010000003.1"/>
</dbReference>
<dbReference type="Proteomes" id="UP001259659">
    <property type="component" value="Unassembled WGS sequence"/>
</dbReference>
<dbReference type="InterPro" id="IPR015001">
    <property type="entry name" value="DUF1850"/>
</dbReference>
<evidence type="ECO:0000313" key="2">
    <source>
        <dbReference type="Proteomes" id="UP001259659"/>
    </source>
</evidence>
<reference evidence="1 2" key="1">
    <citation type="submission" date="2022-06" db="EMBL/GenBank/DDBJ databases">
        <title>Haloarcula sp. a new haloarchaeum isolate from saline soil.</title>
        <authorList>
            <person name="Strakova D."/>
            <person name="Galisteo C."/>
            <person name="Sanchez-Porro C."/>
            <person name="Ventosa A."/>
        </authorList>
    </citation>
    <scope>NUCLEOTIDE SEQUENCE [LARGE SCALE GENOMIC DNA]</scope>
    <source>
        <strain evidence="1 2">S1CR25-12</strain>
    </source>
</reference>
<name>A0ABU2FD34_9EURY</name>
<protein>
    <submittedName>
        <fullName evidence="1">DUF1850 domain-containing protein</fullName>
    </submittedName>
</protein>